<keyword evidence="1" id="KW-0732">Signal</keyword>
<proteinExistence type="predicted"/>
<evidence type="ECO:0000313" key="2">
    <source>
        <dbReference type="EMBL" id="MAA15305.1"/>
    </source>
</evidence>
<evidence type="ECO:0000256" key="1">
    <source>
        <dbReference type="SAM" id="SignalP"/>
    </source>
</evidence>
<accession>A0A224YEB6</accession>
<dbReference type="Gene3D" id="2.40.128.20">
    <property type="match status" value="1"/>
</dbReference>
<organism evidence="2">
    <name type="scientific">Rhipicephalus zambeziensis</name>
    <dbReference type="NCBI Taxonomy" id="60191"/>
    <lineage>
        <taxon>Eukaryota</taxon>
        <taxon>Metazoa</taxon>
        <taxon>Ecdysozoa</taxon>
        <taxon>Arthropoda</taxon>
        <taxon>Chelicerata</taxon>
        <taxon>Arachnida</taxon>
        <taxon>Acari</taxon>
        <taxon>Parasitiformes</taxon>
        <taxon>Ixodida</taxon>
        <taxon>Ixodoidea</taxon>
        <taxon>Ixodidae</taxon>
        <taxon>Rhipicephalinae</taxon>
        <taxon>Rhipicephalus</taxon>
        <taxon>Rhipicephalus</taxon>
    </lineage>
</organism>
<name>A0A224YEB6_9ACAR</name>
<feature type="signal peptide" evidence="1">
    <location>
        <begin position="1"/>
        <end position="21"/>
    </location>
</feature>
<dbReference type="EMBL" id="GFPF01004159">
    <property type="protein sequence ID" value="MAA15305.1"/>
    <property type="molecule type" value="Transcribed_RNA"/>
</dbReference>
<feature type="chain" id="PRO_5012736668" evidence="1">
    <location>
        <begin position="22"/>
        <end position="198"/>
    </location>
</feature>
<dbReference type="InterPro" id="IPR012674">
    <property type="entry name" value="Calycin"/>
</dbReference>
<dbReference type="AlphaFoldDB" id="A0A224YEB6"/>
<sequence>MAPYSLWLYVLITTVIHPQWAVRGEEGITVPRRVRPWQFMTSGIISLKLTTLELPRVTCTKAMATKWNFTALTLSQDVGFMTSRTWNITRVDYKAVGKIRPARVFTATDWIAGENMTYSFQYTIRECAVLKKERKNKTGEVYSGVWELWISDDNFRRNPHNEEFCRKHYMKFCKCQDHTKEYKTEECQGSSYKVILVA</sequence>
<protein>
    <submittedName>
        <fullName evidence="2">Lipocalin</fullName>
    </submittedName>
</protein>
<reference evidence="2" key="1">
    <citation type="journal article" date="2017" name="Parasit. Vectors">
        <title>Sialotranscriptomics of Rhipicephalus zambeziensis reveals intricate expression profiles of secretory proteins and suggests tight temporal transcriptional regulation during blood-feeding.</title>
        <authorList>
            <person name="de Castro M.H."/>
            <person name="de Klerk D."/>
            <person name="Pienaar R."/>
            <person name="Rees D.J.G."/>
            <person name="Mans B.J."/>
        </authorList>
    </citation>
    <scope>NUCLEOTIDE SEQUENCE</scope>
    <source>
        <tissue evidence="2">Salivary glands</tissue>
    </source>
</reference>